<dbReference type="PANTHER" id="PTHR30478:SF0">
    <property type="entry name" value="BETA SLIDING CLAMP"/>
    <property type="match status" value="1"/>
</dbReference>
<dbReference type="GO" id="GO:0003677">
    <property type="term" value="F:DNA binding"/>
    <property type="evidence" value="ECO:0007669"/>
    <property type="project" value="UniProtKB-KW"/>
</dbReference>
<dbReference type="EC" id="2.7.7.7" evidence="12"/>
<evidence type="ECO:0000256" key="7">
    <source>
        <dbReference type="ARBA" id="ARBA00022932"/>
    </source>
</evidence>
<evidence type="ECO:0000259" key="10">
    <source>
        <dbReference type="Pfam" id="PF02767"/>
    </source>
</evidence>
<keyword evidence="3" id="KW-0963">Cytoplasm</keyword>
<name>A0A3B0UF58_9ZZZZ</name>
<dbReference type="AlphaFoldDB" id="A0A3B0UF58"/>
<feature type="domain" description="DNA polymerase III beta sliding clamp central" evidence="10">
    <location>
        <begin position="128"/>
        <end position="239"/>
    </location>
</feature>
<dbReference type="PANTHER" id="PTHR30478">
    <property type="entry name" value="DNA POLYMERASE III SUBUNIT BETA"/>
    <property type="match status" value="1"/>
</dbReference>
<keyword evidence="4 12" id="KW-0808">Transferase</keyword>
<dbReference type="InterPro" id="IPR001001">
    <property type="entry name" value="DNA_polIII_beta"/>
</dbReference>
<evidence type="ECO:0000259" key="9">
    <source>
        <dbReference type="Pfam" id="PF00712"/>
    </source>
</evidence>
<dbReference type="InterPro" id="IPR046938">
    <property type="entry name" value="DNA_clamp_sf"/>
</dbReference>
<proteinExistence type="inferred from homology"/>
<feature type="domain" description="DNA polymerase III beta sliding clamp N-terminal" evidence="9">
    <location>
        <begin position="1"/>
        <end position="118"/>
    </location>
</feature>
<dbReference type="GO" id="GO:0005737">
    <property type="term" value="C:cytoplasm"/>
    <property type="evidence" value="ECO:0007669"/>
    <property type="project" value="UniProtKB-SubCell"/>
</dbReference>
<evidence type="ECO:0000256" key="8">
    <source>
        <dbReference type="ARBA" id="ARBA00023125"/>
    </source>
</evidence>
<reference evidence="12" key="1">
    <citation type="submission" date="2018-06" db="EMBL/GenBank/DDBJ databases">
        <authorList>
            <person name="Zhirakovskaya E."/>
        </authorList>
    </citation>
    <scope>NUCLEOTIDE SEQUENCE</scope>
</reference>
<dbReference type="GO" id="GO:0008408">
    <property type="term" value="F:3'-5' exonuclease activity"/>
    <property type="evidence" value="ECO:0007669"/>
    <property type="project" value="InterPro"/>
</dbReference>
<dbReference type="Pfam" id="PF02768">
    <property type="entry name" value="DNA_pol3_beta_3"/>
    <property type="match status" value="1"/>
</dbReference>
<dbReference type="GO" id="GO:0009360">
    <property type="term" value="C:DNA polymerase III complex"/>
    <property type="evidence" value="ECO:0007669"/>
    <property type="project" value="InterPro"/>
</dbReference>
<evidence type="ECO:0000313" key="12">
    <source>
        <dbReference type="EMBL" id="VAW27750.1"/>
    </source>
</evidence>
<keyword evidence="5 12" id="KW-0548">Nucleotidyltransferase</keyword>
<evidence type="ECO:0000256" key="3">
    <source>
        <dbReference type="ARBA" id="ARBA00022490"/>
    </source>
</evidence>
<dbReference type="SUPFAM" id="SSF55979">
    <property type="entry name" value="DNA clamp"/>
    <property type="match status" value="3"/>
</dbReference>
<keyword evidence="7" id="KW-0239">DNA-directed DNA polymerase</keyword>
<feature type="domain" description="DNA polymerase III beta sliding clamp C-terminal" evidence="11">
    <location>
        <begin position="242"/>
        <end position="361"/>
    </location>
</feature>
<dbReference type="Pfam" id="PF02767">
    <property type="entry name" value="DNA_pol3_beta_2"/>
    <property type="match status" value="1"/>
</dbReference>
<protein>
    <submittedName>
        <fullName evidence="12">DNA polymerase III beta subunit</fullName>
        <ecNumber evidence="12">2.7.7.7</ecNumber>
    </submittedName>
</protein>
<evidence type="ECO:0000259" key="11">
    <source>
        <dbReference type="Pfam" id="PF02768"/>
    </source>
</evidence>
<dbReference type="InterPro" id="IPR022634">
    <property type="entry name" value="DNA_polIII_beta_N"/>
</dbReference>
<dbReference type="InterPro" id="IPR022637">
    <property type="entry name" value="DNA_polIII_beta_cen"/>
</dbReference>
<evidence type="ECO:0000256" key="6">
    <source>
        <dbReference type="ARBA" id="ARBA00022705"/>
    </source>
</evidence>
<sequence>MKLSVTQENFNKALSSVSRVALSRTTLPILSNILLKTNKGRLIVSATNLELAISQEVVGKVDSEGSITVPARLTSEFVASLPGGKIEMELEGTKLRIKSEHSESVINGTDPSEFPTLPKIENSSVHKIKASNLKKAINQTVICASTDETRPILTGVYFYSHEQQLFLVATDSYRLAEKIVTKTKDDINLIIPATALQELNRVIGDDGADVEVTFDESQVRFITGDSEVVTKLIPGKYPDYKNLIPAVSEVQFTVYRDEFINITKVASLFARESAGSITISVLKNGEISITSVASQMGENTSTAKVSTKGSGDVTLNSRYLLDALSSMSSKEVSMRFSGKVNPVVLTPISKQKADYQHIIMPLKS</sequence>
<comment type="subcellular location">
    <subcellularLocation>
        <location evidence="1">Cytoplasm</location>
    </subcellularLocation>
</comment>
<dbReference type="InterPro" id="IPR022635">
    <property type="entry name" value="DNA_polIII_beta_C"/>
</dbReference>
<dbReference type="NCBIfam" id="TIGR00663">
    <property type="entry name" value="dnan"/>
    <property type="match status" value="1"/>
</dbReference>
<evidence type="ECO:0000256" key="2">
    <source>
        <dbReference type="ARBA" id="ARBA00010752"/>
    </source>
</evidence>
<dbReference type="EMBL" id="UOET01000155">
    <property type="protein sequence ID" value="VAW27750.1"/>
    <property type="molecule type" value="Genomic_DNA"/>
</dbReference>
<dbReference type="SMART" id="SM00480">
    <property type="entry name" value="POL3Bc"/>
    <property type="match status" value="1"/>
</dbReference>
<gene>
    <name evidence="12" type="ORF">MNBD_BACTEROID07-1669</name>
</gene>
<dbReference type="Gene3D" id="3.10.150.10">
    <property type="entry name" value="DNA Polymerase III, subunit A, domain 2"/>
    <property type="match status" value="1"/>
</dbReference>
<keyword evidence="6" id="KW-0235">DNA replication</keyword>
<dbReference type="Pfam" id="PF00712">
    <property type="entry name" value="DNA_pol3_beta"/>
    <property type="match status" value="1"/>
</dbReference>
<dbReference type="Gene3D" id="3.70.10.10">
    <property type="match status" value="1"/>
</dbReference>
<dbReference type="CDD" id="cd00140">
    <property type="entry name" value="beta_clamp"/>
    <property type="match status" value="1"/>
</dbReference>
<dbReference type="PIRSF" id="PIRSF000804">
    <property type="entry name" value="DNA_pol_III_b"/>
    <property type="match status" value="1"/>
</dbReference>
<evidence type="ECO:0000256" key="1">
    <source>
        <dbReference type="ARBA" id="ARBA00004496"/>
    </source>
</evidence>
<keyword evidence="8" id="KW-0238">DNA-binding</keyword>
<evidence type="ECO:0000256" key="4">
    <source>
        <dbReference type="ARBA" id="ARBA00022679"/>
    </source>
</evidence>
<dbReference type="GO" id="GO:0003887">
    <property type="term" value="F:DNA-directed DNA polymerase activity"/>
    <property type="evidence" value="ECO:0007669"/>
    <property type="project" value="UniProtKB-KW"/>
</dbReference>
<accession>A0A3B0UF58</accession>
<comment type="similarity">
    <text evidence="2">Belongs to the beta sliding clamp family.</text>
</comment>
<evidence type="ECO:0000256" key="5">
    <source>
        <dbReference type="ARBA" id="ARBA00022695"/>
    </source>
</evidence>
<dbReference type="GO" id="GO:0006271">
    <property type="term" value="P:DNA strand elongation involved in DNA replication"/>
    <property type="evidence" value="ECO:0007669"/>
    <property type="project" value="TreeGrafter"/>
</dbReference>
<organism evidence="12">
    <name type="scientific">hydrothermal vent metagenome</name>
    <dbReference type="NCBI Taxonomy" id="652676"/>
    <lineage>
        <taxon>unclassified sequences</taxon>
        <taxon>metagenomes</taxon>
        <taxon>ecological metagenomes</taxon>
    </lineage>
</organism>